<dbReference type="PRINTS" id="PR00455">
    <property type="entry name" value="HTHTETR"/>
</dbReference>
<dbReference type="PANTHER" id="PTHR30055">
    <property type="entry name" value="HTH-TYPE TRANSCRIPTIONAL REGULATOR RUTR"/>
    <property type="match status" value="1"/>
</dbReference>
<dbReference type="PANTHER" id="PTHR30055:SF222">
    <property type="entry name" value="REGULATORY PROTEIN"/>
    <property type="match status" value="1"/>
</dbReference>
<keyword evidence="7" id="KW-1185">Reference proteome</keyword>
<keyword evidence="1 2" id="KW-0238">DNA-binding</keyword>
<dbReference type="OrthoDB" id="9780824at2"/>
<sequence length="214" mass="23782">MQSHNLTDLFSSSLADSHLSAKQQSVLKASLQLFSEKGFDRTSTKEIAQLAGVSEGTVYKQFKTKEGILQALLAPMIQQVIPSAFSEFIHEIGEQHLPDLHTFLTFTVHNRMSFVIANLAQLRILATTLLQDTVLSQALAEKFQEQFMSQATKVLGVYQREGALVNWPLGRILRYIFGTILSYLLPVVLGVQSDFDLETAVSEAVAFLERGLHA</sequence>
<organism evidence="4 6">
    <name type="scientific">Lacticaseibacillus chiayiensis</name>
    <dbReference type="NCBI Taxonomy" id="2100821"/>
    <lineage>
        <taxon>Bacteria</taxon>
        <taxon>Bacillati</taxon>
        <taxon>Bacillota</taxon>
        <taxon>Bacilli</taxon>
        <taxon>Lactobacillales</taxon>
        <taxon>Lactobacillaceae</taxon>
        <taxon>Lacticaseibacillus</taxon>
    </lineage>
</organism>
<dbReference type="Proteomes" id="UP001164790">
    <property type="component" value="Chromosome"/>
</dbReference>
<accession>A0A4Q1TKK1</accession>
<dbReference type="EMBL" id="MSSM01000035">
    <property type="protein sequence ID" value="RXT19014.1"/>
    <property type="molecule type" value="Genomic_DNA"/>
</dbReference>
<name>A0A4Q1TKK1_9LACO</name>
<dbReference type="Proteomes" id="UP000290475">
    <property type="component" value="Unassembled WGS sequence"/>
</dbReference>
<dbReference type="InterPro" id="IPR050109">
    <property type="entry name" value="HTH-type_TetR-like_transc_reg"/>
</dbReference>
<reference evidence="4 6" key="1">
    <citation type="submission" date="2017-01" db="EMBL/GenBank/DDBJ databases">
        <title>Lactobacillus chiayiensis sp. nov., a lactic acid bacterium isolated from compost.</title>
        <authorList>
            <person name="Huang C.-H."/>
        </authorList>
    </citation>
    <scope>NUCLEOTIDE SEQUENCE [LARGE SCALE GENOMIC DNA]</scope>
    <source>
        <strain evidence="4">Chh01</strain>
        <strain evidence="6">chh01</strain>
    </source>
</reference>
<feature type="domain" description="HTH tetR-type" evidence="3">
    <location>
        <begin position="20"/>
        <end position="80"/>
    </location>
</feature>
<evidence type="ECO:0000256" key="2">
    <source>
        <dbReference type="PROSITE-ProRule" id="PRU00335"/>
    </source>
</evidence>
<dbReference type="EMBL" id="CP107523">
    <property type="protein sequence ID" value="UYN57350.1"/>
    <property type="molecule type" value="Genomic_DNA"/>
</dbReference>
<dbReference type="GO" id="GO:0003677">
    <property type="term" value="F:DNA binding"/>
    <property type="evidence" value="ECO:0007669"/>
    <property type="project" value="UniProtKB-UniRule"/>
</dbReference>
<evidence type="ECO:0000313" key="5">
    <source>
        <dbReference type="EMBL" id="UYN57350.1"/>
    </source>
</evidence>
<dbReference type="PROSITE" id="PS50977">
    <property type="entry name" value="HTH_TETR_2"/>
    <property type="match status" value="1"/>
</dbReference>
<evidence type="ECO:0000313" key="4">
    <source>
        <dbReference type="EMBL" id="RXT19014.1"/>
    </source>
</evidence>
<dbReference type="AlphaFoldDB" id="A0A4Q1TKK1"/>
<evidence type="ECO:0000259" key="3">
    <source>
        <dbReference type="PROSITE" id="PS50977"/>
    </source>
</evidence>
<feature type="DNA-binding region" description="H-T-H motif" evidence="2">
    <location>
        <begin position="43"/>
        <end position="62"/>
    </location>
</feature>
<evidence type="ECO:0000313" key="7">
    <source>
        <dbReference type="Proteomes" id="UP001164790"/>
    </source>
</evidence>
<evidence type="ECO:0000313" key="6">
    <source>
        <dbReference type="Proteomes" id="UP000290475"/>
    </source>
</evidence>
<dbReference type="Pfam" id="PF00440">
    <property type="entry name" value="TetR_N"/>
    <property type="match status" value="1"/>
</dbReference>
<reference evidence="5" key="2">
    <citation type="submission" date="2022-10" db="EMBL/GenBank/DDBJ databases">
        <title>Comparative genomic analysis and in-vitro probiotic properties of the potential probiotic L. chiayiensis AACE 3.</title>
        <authorList>
            <person name="Kang X."/>
        </authorList>
    </citation>
    <scope>NUCLEOTIDE SEQUENCE</scope>
    <source>
        <strain evidence="5">AACE 3</strain>
    </source>
</reference>
<evidence type="ECO:0000256" key="1">
    <source>
        <dbReference type="ARBA" id="ARBA00023125"/>
    </source>
</evidence>
<dbReference type="InterPro" id="IPR009057">
    <property type="entry name" value="Homeodomain-like_sf"/>
</dbReference>
<dbReference type="SUPFAM" id="SSF46689">
    <property type="entry name" value="Homeodomain-like"/>
    <property type="match status" value="1"/>
</dbReference>
<dbReference type="Gene3D" id="1.10.357.10">
    <property type="entry name" value="Tetracycline Repressor, domain 2"/>
    <property type="match status" value="1"/>
</dbReference>
<dbReference type="InterPro" id="IPR001647">
    <property type="entry name" value="HTH_TetR"/>
</dbReference>
<proteinExistence type="predicted"/>
<dbReference type="GO" id="GO:0006355">
    <property type="term" value="P:regulation of DNA-templated transcription"/>
    <property type="evidence" value="ECO:0007669"/>
    <property type="project" value="UniProtKB-ARBA"/>
</dbReference>
<dbReference type="RefSeq" id="WP_129302681.1">
    <property type="nucleotide sequence ID" value="NZ_CP074378.1"/>
</dbReference>
<gene>
    <name evidence="4" type="ORF">BVJ53_12390</name>
    <name evidence="5" type="ORF">OFW50_04585</name>
</gene>
<protein>
    <submittedName>
        <fullName evidence="4">TetR family transcriptional regulator</fullName>
    </submittedName>
    <submittedName>
        <fullName evidence="5">TetR/AcrR family transcriptional regulator</fullName>
    </submittedName>
</protein>